<feature type="transmembrane region" description="Helical" evidence="1">
    <location>
        <begin position="42"/>
        <end position="62"/>
    </location>
</feature>
<keyword evidence="3" id="KW-1185">Reference proteome</keyword>
<accession>A0ABY2DLF9</accession>
<keyword evidence="1" id="KW-0472">Membrane</keyword>
<dbReference type="EMBL" id="SMKE01000021">
    <property type="protein sequence ID" value="TDC02073.1"/>
    <property type="molecule type" value="Genomic_DNA"/>
</dbReference>
<evidence type="ECO:0000256" key="1">
    <source>
        <dbReference type="SAM" id="Phobius"/>
    </source>
</evidence>
<protein>
    <submittedName>
        <fullName evidence="2">Uncharacterized protein</fullName>
    </submittedName>
</protein>
<reference evidence="2 3" key="1">
    <citation type="submission" date="2019-02" db="EMBL/GenBank/DDBJ databases">
        <title>Draft genome sequences of novel Actinobacteria.</title>
        <authorList>
            <person name="Sahin N."/>
            <person name="Ay H."/>
            <person name="Saygin H."/>
        </authorList>
    </citation>
    <scope>NUCLEOTIDE SEQUENCE [LARGE SCALE GENOMIC DNA]</scope>
    <source>
        <strain evidence="2 3">JCM 30529</strain>
    </source>
</reference>
<dbReference type="Proteomes" id="UP000295626">
    <property type="component" value="Unassembled WGS sequence"/>
</dbReference>
<sequence length="95" mass="9525">MPTTAIATRPEAAGTTPVVDDNRIRLAAAPTPTTRLALVRRVVLTIGILGAITAGAGVTFGPAKDDRVVAGGLAACAGAMATGLCARTDGRIDHF</sequence>
<comment type="caution">
    <text evidence="2">The sequence shown here is derived from an EMBL/GenBank/DDBJ whole genome shotgun (WGS) entry which is preliminary data.</text>
</comment>
<name>A0ABY2DLF9_9ACTN</name>
<proteinExistence type="predicted"/>
<evidence type="ECO:0000313" key="2">
    <source>
        <dbReference type="EMBL" id="TDC02073.1"/>
    </source>
</evidence>
<keyword evidence="1" id="KW-1133">Transmembrane helix</keyword>
<gene>
    <name evidence="2" type="ORF">E1091_01560</name>
</gene>
<keyword evidence="1" id="KW-0812">Transmembrane</keyword>
<organism evidence="2 3">
    <name type="scientific">Micromonospora fluostatini</name>
    <dbReference type="NCBI Taxonomy" id="1629071"/>
    <lineage>
        <taxon>Bacteria</taxon>
        <taxon>Bacillati</taxon>
        <taxon>Actinomycetota</taxon>
        <taxon>Actinomycetes</taxon>
        <taxon>Micromonosporales</taxon>
        <taxon>Micromonosporaceae</taxon>
        <taxon>Micromonospora</taxon>
    </lineage>
</organism>
<evidence type="ECO:0000313" key="3">
    <source>
        <dbReference type="Proteomes" id="UP000295626"/>
    </source>
</evidence>
<feature type="transmembrane region" description="Helical" evidence="1">
    <location>
        <begin position="68"/>
        <end position="86"/>
    </location>
</feature>